<comment type="caution">
    <text evidence="2">The sequence shown here is derived from an EMBL/GenBank/DDBJ whole genome shotgun (WGS) entry which is preliminary data.</text>
</comment>
<protein>
    <submittedName>
        <fullName evidence="2">Polyphosphate:AMP phosphotransferase</fullName>
    </submittedName>
</protein>
<evidence type="ECO:0000313" key="3">
    <source>
        <dbReference type="Proteomes" id="UP000295443"/>
    </source>
</evidence>
<keyword evidence="2" id="KW-0808">Transferase</keyword>
<dbReference type="RefSeq" id="WP_131444926.1">
    <property type="nucleotide sequence ID" value="NZ_SJZB01000013.1"/>
</dbReference>
<dbReference type="Pfam" id="PF03976">
    <property type="entry name" value="PPK2"/>
    <property type="match status" value="2"/>
</dbReference>
<dbReference type="InterPro" id="IPR022489">
    <property type="entry name" value="PolyP_AMP_Tfrase"/>
</dbReference>
<name>A0A4R1BL27_9PROT</name>
<dbReference type="NCBIfam" id="TIGR03708">
    <property type="entry name" value="poly_P_AMP_trns"/>
    <property type="match status" value="1"/>
</dbReference>
<dbReference type="Proteomes" id="UP000295443">
    <property type="component" value="Unassembled WGS sequence"/>
</dbReference>
<dbReference type="EMBL" id="SJZB01000013">
    <property type="protein sequence ID" value="TCJ18007.1"/>
    <property type="molecule type" value="Genomic_DNA"/>
</dbReference>
<sequence>MFEAAELGHKIDKKTFNAEAPKVREGLLEAQYALMDKPDFPVIILVSGVDGAGKSDAVNLLNAWMDPRHIQTHGFGPMSEEEAMHPPMWRYWRRLPPKGKAGIFFGSWYNAPINGRVLGGLNDHDLEAAIARIVRFERMLVEEGALLLKFWFHLSKTAQKKRLMALEANPRTRWRVTKDDWNRFGHYDEYRSVSERTLRETSTGEAPWLVIEGTDENYRSLTVTKHLLATIQDRLAQPDRPHRRLHGAPFPDPIDNLRILDALDLGKKIASKKDYDKELEKWQGRLAKAFRSRKLRDHSVVAVFEGMDAAGKGGAIRRITAGLDARKYDIIPIAAPTEEERAQPYLWRFWRHLPRNGKLAVFDRSWYGRVLVERVEGFCSQPAWRRAYQEINDFEEQLVESGVIIAKFWLTISQDEQLRRFKEREQIAFKRFKITEEDWRNRDKWDDYVRAASDMIERTGTELAPWTMVEAEDKNYARIKVLRTLVETIEQAL</sequence>
<evidence type="ECO:0000313" key="2">
    <source>
        <dbReference type="EMBL" id="TCJ18007.1"/>
    </source>
</evidence>
<proteinExistence type="predicted"/>
<dbReference type="PANTHER" id="PTHR34383">
    <property type="entry name" value="POLYPHOSPHATE:AMP PHOSPHOTRANSFERASE-RELATED"/>
    <property type="match status" value="1"/>
</dbReference>
<keyword evidence="3" id="KW-1185">Reference proteome</keyword>
<dbReference type="InterPro" id="IPR027417">
    <property type="entry name" value="P-loop_NTPase"/>
</dbReference>
<organism evidence="2 3">
    <name type="scientific">Parasulfuritortus cantonensis</name>
    <dbReference type="NCBI Taxonomy" id="2528202"/>
    <lineage>
        <taxon>Bacteria</taxon>
        <taxon>Pseudomonadati</taxon>
        <taxon>Pseudomonadota</taxon>
        <taxon>Betaproteobacteria</taxon>
        <taxon>Nitrosomonadales</taxon>
        <taxon>Thiobacillaceae</taxon>
        <taxon>Parasulfuritortus</taxon>
    </lineage>
</organism>
<gene>
    <name evidence="2" type="primary">pap</name>
    <name evidence="2" type="ORF">EZJ19_03625</name>
</gene>
<reference evidence="2 3" key="1">
    <citation type="submission" date="2019-03" db="EMBL/GenBank/DDBJ databases">
        <title>Genome sequence of Thiobacillaceae bacterium LSR1, a sulfur-oxidizing bacterium isolated from freshwater sediment.</title>
        <authorList>
            <person name="Li S."/>
        </authorList>
    </citation>
    <scope>NUCLEOTIDE SEQUENCE [LARGE SCALE GENOMIC DNA]</scope>
    <source>
        <strain evidence="2 3">LSR1</strain>
    </source>
</reference>
<feature type="domain" description="Polyphosphate kinase-2-related" evidence="1">
    <location>
        <begin position="271"/>
        <end position="491"/>
    </location>
</feature>
<dbReference type="PANTHER" id="PTHR34383:SF3">
    <property type="entry name" value="POLYPHOSPHATE:AMP PHOSPHOTRANSFERASE"/>
    <property type="match status" value="1"/>
</dbReference>
<dbReference type="OrthoDB" id="9775224at2"/>
<dbReference type="SUPFAM" id="SSF52540">
    <property type="entry name" value="P-loop containing nucleoside triphosphate hydrolases"/>
    <property type="match status" value="2"/>
</dbReference>
<accession>A0A4R1BL27</accession>
<dbReference type="AlphaFoldDB" id="A0A4R1BL27"/>
<feature type="domain" description="Polyphosphate kinase-2-related" evidence="1">
    <location>
        <begin position="11"/>
        <end position="234"/>
    </location>
</feature>
<dbReference type="GO" id="GO:0043751">
    <property type="term" value="F:polyphosphate:AMP phosphotransferase activity"/>
    <property type="evidence" value="ECO:0007669"/>
    <property type="project" value="InterPro"/>
</dbReference>
<evidence type="ECO:0000259" key="1">
    <source>
        <dbReference type="Pfam" id="PF03976"/>
    </source>
</evidence>
<dbReference type="Gene3D" id="3.40.50.300">
    <property type="entry name" value="P-loop containing nucleotide triphosphate hydrolases"/>
    <property type="match status" value="2"/>
</dbReference>
<dbReference type="InterPro" id="IPR022488">
    <property type="entry name" value="PPK2-related"/>
</dbReference>
<dbReference type="GO" id="GO:0006797">
    <property type="term" value="P:polyphosphate metabolic process"/>
    <property type="evidence" value="ECO:0007669"/>
    <property type="project" value="InterPro"/>
</dbReference>